<dbReference type="PANTHER" id="PTHR43031">
    <property type="entry name" value="FAD-DEPENDENT OXIDOREDUCTASE"/>
    <property type="match status" value="1"/>
</dbReference>
<dbReference type="InterPro" id="IPR036873">
    <property type="entry name" value="Rhodanese-like_dom_sf"/>
</dbReference>
<dbReference type="PANTHER" id="PTHR43031:SF18">
    <property type="entry name" value="RHODANESE-RELATED SULFURTRANSFERASES"/>
    <property type="match status" value="1"/>
</dbReference>
<dbReference type="SMART" id="SM00450">
    <property type="entry name" value="RHOD"/>
    <property type="match status" value="1"/>
</dbReference>
<dbReference type="RefSeq" id="WP_268006319.1">
    <property type="nucleotide sequence ID" value="NZ_BSUT01000001.1"/>
</dbReference>
<dbReference type="SUPFAM" id="SSF52821">
    <property type="entry name" value="Rhodanese/Cell cycle control phosphatase"/>
    <property type="match status" value="1"/>
</dbReference>
<dbReference type="InterPro" id="IPR050229">
    <property type="entry name" value="GlpE_sulfurtransferase"/>
</dbReference>
<dbReference type="Gene3D" id="3.40.250.10">
    <property type="entry name" value="Rhodanese-like domain"/>
    <property type="match status" value="1"/>
</dbReference>
<evidence type="ECO:0000313" key="3">
    <source>
        <dbReference type="Proteomes" id="UP001164761"/>
    </source>
</evidence>
<reference evidence="2" key="1">
    <citation type="submission" date="2022-08" db="EMBL/GenBank/DDBJ databases">
        <title>Alicyclobacillus fastidiosus DSM 17978, complete genome.</title>
        <authorList>
            <person name="Wang Q."/>
            <person name="Cai R."/>
            <person name="Wang Z."/>
        </authorList>
    </citation>
    <scope>NUCLEOTIDE SEQUENCE</scope>
    <source>
        <strain evidence="2">DSM 17978</strain>
    </source>
</reference>
<accession>A0ABY6ZIM5</accession>
<dbReference type="CDD" id="cd00158">
    <property type="entry name" value="RHOD"/>
    <property type="match status" value="1"/>
</dbReference>
<dbReference type="Proteomes" id="UP001164761">
    <property type="component" value="Chromosome"/>
</dbReference>
<keyword evidence="3" id="KW-1185">Reference proteome</keyword>
<dbReference type="PROSITE" id="PS50206">
    <property type="entry name" value="RHODANESE_3"/>
    <property type="match status" value="1"/>
</dbReference>
<evidence type="ECO:0000313" key="2">
    <source>
        <dbReference type="EMBL" id="WAH42438.1"/>
    </source>
</evidence>
<dbReference type="InterPro" id="IPR001763">
    <property type="entry name" value="Rhodanese-like_dom"/>
</dbReference>
<feature type="domain" description="Rhodanese" evidence="1">
    <location>
        <begin position="41"/>
        <end position="125"/>
    </location>
</feature>
<organism evidence="2 3">
    <name type="scientific">Alicyclobacillus fastidiosus</name>
    <dbReference type="NCBI Taxonomy" id="392011"/>
    <lineage>
        <taxon>Bacteria</taxon>
        <taxon>Bacillati</taxon>
        <taxon>Bacillota</taxon>
        <taxon>Bacilli</taxon>
        <taxon>Bacillales</taxon>
        <taxon>Alicyclobacillaceae</taxon>
        <taxon>Alicyclobacillus</taxon>
    </lineage>
</organism>
<evidence type="ECO:0000259" key="1">
    <source>
        <dbReference type="PROSITE" id="PS50206"/>
    </source>
</evidence>
<gene>
    <name evidence="2" type="ORF">NZD89_02750</name>
</gene>
<name>A0ABY6ZIM5_9BACL</name>
<dbReference type="Pfam" id="PF00581">
    <property type="entry name" value="Rhodanese"/>
    <property type="match status" value="1"/>
</dbReference>
<proteinExistence type="predicted"/>
<sequence>MNWIELVIVVVVVGYLAYRMLPAKGVKSVSSEEVQALLSKEKATIQFVDVREPGEFRTGHVPGFKNIPLTQLKSRLNEMDTERPVVLMCRSGARSQQAARTLVKQGFLDVRNASGGIMAWKGRQEK</sequence>
<dbReference type="EMBL" id="CP104067">
    <property type="protein sequence ID" value="WAH42438.1"/>
    <property type="molecule type" value="Genomic_DNA"/>
</dbReference>
<protein>
    <submittedName>
        <fullName evidence="2">Rhodanese-like domain-containing protein</fullName>
    </submittedName>
</protein>